<comment type="caution">
    <text evidence="2">The sequence shown here is derived from an EMBL/GenBank/DDBJ whole genome shotgun (WGS) entry which is preliminary data.</text>
</comment>
<organism evidence="2 3">
    <name type="scientific">Schizophyllum amplum</name>
    <dbReference type="NCBI Taxonomy" id="97359"/>
    <lineage>
        <taxon>Eukaryota</taxon>
        <taxon>Fungi</taxon>
        <taxon>Dikarya</taxon>
        <taxon>Basidiomycota</taxon>
        <taxon>Agaricomycotina</taxon>
        <taxon>Agaricomycetes</taxon>
        <taxon>Agaricomycetidae</taxon>
        <taxon>Agaricales</taxon>
        <taxon>Schizophyllaceae</taxon>
        <taxon>Schizophyllum</taxon>
    </lineage>
</organism>
<feature type="transmembrane region" description="Helical" evidence="1">
    <location>
        <begin position="38"/>
        <end position="58"/>
    </location>
</feature>
<dbReference type="Proteomes" id="UP000320762">
    <property type="component" value="Unassembled WGS sequence"/>
</dbReference>
<evidence type="ECO:0000256" key="1">
    <source>
        <dbReference type="SAM" id="Phobius"/>
    </source>
</evidence>
<keyword evidence="1" id="KW-1133">Transmembrane helix</keyword>
<keyword evidence="3" id="KW-1185">Reference proteome</keyword>
<keyword evidence="1" id="KW-0812">Transmembrane</keyword>
<proteinExistence type="predicted"/>
<keyword evidence="1" id="KW-0472">Membrane</keyword>
<dbReference type="AlphaFoldDB" id="A0A550C9A3"/>
<evidence type="ECO:0000313" key="2">
    <source>
        <dbReference type="EMBL" id="TRM61365.1"/>
    </source>
</evidence>
<dbReference type="EMBL" id="VDMD01000017">
    <property type="protein sequence ID" value="TRM61365.1"/>
    <property type="molecule type" value="Genomic_DNA"/>
</dbReference>
<protein>
    <submittedName>
        <fullName evidence="2">Uncharacterized protein</fullName>
    </submittedName>
</protein>
<name>A0A550C9A3_9AGAR</name>
<gene>
    <name evidence="2" type="ORF">BD626DRAFT_502284</name>
</gene>
<reference evidence="2 3" key="1">
    <citation type="journal article" date="2019" name="New Phytol.">
        <title>Comparative genomics reveals unique wood-decay strategies and fruiting body development in the Schizophyllaceae.</title>
        <authorList>
            <person name="Almasi E."/>
            <person name="Sahu N."/>
            <person name="Krizsan K."/>
            <person name="Balint B."/>
            <person name="Kovacs G.M."/>
            <person name="Kiss B."/>
            <person name="Cseklye J."/>
            <person name="Drula E."/>
            <person name="Henrissat B."/>
            <person name="Nagy I."/>
            <person name="Chovatia M."/>
            <person name="Adam C."/>
            <person name="LaButti K."/>
            <person name="Lipzen A."/>
            <person name="Riley R."/>
            <person name="Grigoriev I.V."/>
            <person name="Nagy L.G."/>
        </authorList>
    </citation>
    <scope>NUCLEOTIDE SEQUENCE [LARGE SCALE GENOMIC DNA]</scope>
    <source>
        <strain evidence="2 3">NL-1724</strain>
    </source>
</reference>
<evidence type="ECO:0000313" key="3">
    <source>
        <dbReference type="Proteomes" id="UP000320762"/>
    </source>
</evidence>
<accession>A0A550C9A3</accession>
<sequence length="60" mass="7196">MPGASRHPTFIMLRSEYLTNMYAYPIDRYTYSHYMRMALSYVLLMLYICLSMFSYIGLFS</sequence>